<accession>A0A382Z844</accession>
<proteinExistence type="predicted"/>
<evidence type="ECO:0008006" key="2">
    <source>
        <dbReference type="Google" id="ProtNLM"/>
    </source>
</evidence>
<dbReference type="InterPro" id="IPR023606">
    <property type="entry name" value="CoA-Trfase_III_dom_1_sf"/>
</dbReference>
<dbReference type="Pfam" id="PF02515">
    <property type="entry name" value="CoA_transf_3"/>
    <property type="match status" value="1"/>
</dbReference>
<gene>
    <name evidence="1" type="ORF">METZ01_LOCUS444487</name>
</gene>
<sequence>MLSNYRVLDLTDERGIFCGYLLAHLGAEVVAIEPP</sequence>
<dbReference type="Gene3D" id="3.40.50.10540">
    <property type="entry name" value="Crotonobetainyl-coa:carnitine coa-transferase, domain 1"/>
    <property type="match status" value="1"/>
</dbReference>
<dbReference type="EMBL" id="UINC01181771">
    <property type="protein sequence ID" value="SVD91633.1"/>
    <property type="molecule type" value="Genomic_DNA"/>
</dbReference>
<protein>
    <recommendedName>
        <fullName evidence="2">CoA transferase</fullName>
    </recommendedName>
</protein>
<feature type="non-terminal residue" evidence="1">
    <location>
        <position position="35"/>
    </location>
</feature>
<organism evidence="1">
    <name type="scientific">marine metagenome</name>
    <dbReference type="NCBI Taxonomy" id="408172"/>
    <lineage>
        <taxon>unclassified sequences</taxon>
        <taxon>metagenomes</taxon>
        <taxon>ecological metagenomes</taxon>
    </lineage>
</organism>
<evidence type="ECO:0000313" key="1">
    <source>
        <dbReference type="EMBL" id="SVD91633.1"/>
    </source>
</evidence>
<dbReference type="GO" id="GO:0003824">
    <property type="term" value="F:catalytic activity"/>
    <property type="evidence" value="ECO:0007669"/>
    <property type="project" value="InterPro"/>
</dbReference>
<dbReference type="AlphaFoldDB" id="A0A382Z844"/>
<reference evidence="1" key="1">
    <citation type="submission" date="2018-05" db="EMBL/GenBank/DDBJ databases">
        <authorList>
            <person name="Lanie J.A."/>
            <person name="Ng W.-L."/>
            <person name="Kazmierczak K.M."/>
            <person name="Andrzejewski T.M."/>
            <person name="Davidsen T.M."/>
            <person name="Wayne K.J."/>
            <person name="Tettelin H."/>
            <person name="Glass J.I."/>
            <person name="Rusch D."/>
            <person name="Podicherti R."/>
            <person name="Tsui H.-C.T."/>
            <person name="Winkler M.E."/>
        </authorList>
    </citation>
    <scope>NUCLEOTIDE SEQUENCE</scope>
</reference>
<name>A0A382Z844_9ZZZZ</name>
<dbReference type="SUPFAM" id="SSF89796">
    <property type="entry name" value="CoA-transferase family III (CaiB/BaiF)"/>
    <property type="match status" value="1"/>
</dbReference>
<dbReference type="InterPro" id="IPR003673">
    <property type="entry name" value="CoA-Trfase_fam_III"/>
</dbReference>